<protein>
    <submittedName>
        <fullName evidence="3">SDR family oxidoreductase</fullName>
    </submittedName>
</protein>
<dbReference type="PRINTS" id="PR00081">
    <property type="entry name" value="GDHRDH"/>
</dbReference>
<sequence length="252" mass="26840">MNNMVKKVLIVTGGSGGIGAAVAKLACEKGYAVCINYHSSENKARILYNKLKDLGYSVILVKADISNELDVISLFSQTKEKLGNVSALVNNAGIITPIKKLEFMDKKRLQRVFDINVIGSFLCAKEAIKTMSTKHGGSGGVIVNVSSIAASLGSPNEFIDYAATKGAIDTFTIGLAKEVAEEGIRVNAVRPGLIQTEMHAHAGDANRAEKLKEFIPLKRVGRSNEVANAILWLLSDSASYVTGSLLDVSGGR</sequence>
<dbReference type="GO" id="GO:0016491">
    <property type="term" value="F:oxidoreductase activity"/>
    <property type="evidence" value="ECO:0007669"/>
    <property type="project" value="UniProtKB-KW"/>
</dbReference>
<dbReference type="FunFam" id="3.40.50.720:FF:000084">
    <property type="entry name" value="Short-chain dehydrogenase reductase"/>
    <property type="match status" value="1"/>
</dbReference>
<dbReference type="PANTHER" id="PTHR43639">
    <property type="entry name" value="OXIDOREDUCTASE, SHORT-CHAIN DEHYDROGENASE/REDUCTASE FAMILY (AFU_ORTHOLOGUE AFUA_5G02870)"/>
    <property type="match status" value="1"/>
</dbReference>
<name>A0A7V2T110_LEUMU</name>
<dbReference type="InterPro" id="IPR002347">
    <property type="entry name" value="SDR_fam"/>
</dbReference>
<dbReference type="Pfam" id="PF13561">
    <property type="entry name" value="adh_short_C2"/>
    <property type="match status" value="1"/>
</dbReference>
<dbReference type="Gene3D" id="3.40.50.720">
    <property type="entry name" value="NAD(P)-binding Rossmann-like Domain"/>
    <property type="match status" value="1"/>
</dbReference>
<dbReference type="Proteomes" id="UP000885750">
    <property type="component" value="Unassembled WGS sequence"/>
</dbReference>
<dbReference type="InterPro" id="IPR036291">
    <property type="entry name" value="NAD(P)-bd_dom_sf"/>
</dbReference>
<dbReference type="SUPFAM" id="SSF51735">
    <property type="entry name" value="NAD(P)-binding Rossmann-fold domains"/>
    <property type="match status" value="1"/>
</dbReference>
<accession>A0A7V2T110</accession>
<evidence type="ECO:0000313" key="3">
    <source>
        <dbReference type="EMBL" id="HFC93166.1"/>
    </source>
</evidence>
<keyword evidence="2" id="KW-0560">Oxidoreductase</keyword>
<comment type="similarity">
    <text evidence="1">Belongs to the short-chain dehydrogenases/reductases (SDR) family.</text>
</comment>
<dbReference type="InterPro" id="IPR020904">
    <property type="entry name" value="Sc_DH/Rdtase_CS"/>
</dbReference>
<comment type="caution">
    <text evidence="3">The sequence shown here is derived from an EMBL/GenBank/DDBJ whole genome shotgun (WGS) entry which is preliminary data.</text>
</comment>
<dbReference type="PANTHER" id="PTHR43639:SF1">
    <property type="entry name" value="SHORT-CHAIN DEHYDROGENASE_REDUCTASE FAMILY PROTEIN"/>
    <property type="match status" value="1"/>
</dbReference>
<gene>
    <name evidence="3" type="ORF">ENJ51_10175</name>
</gene>
<evidence type="ECO:0000256" key="2">
    <source>
        <dbReference type="ARBA" id="ARBA00023002"/>
    </source>
</evidence>
<dbReference type="PROSITE" id="PS00061">
    <property type="entry name" value="ADH_SHORT"/>
    <property type="match status" value="1"/>
</dbReference>
<reference evidence="3" key="1">
    <citation type="journal article" date="2020" name="mSystems">
        <title>Genome- and Community-Level Interaction Insights into Carbon Utilization and Element Cycling Functions of Hydrothermarchaeota in Hydrothermal Sediment.</title>
        <authorList>
            <person name="Zhou Z."/>
            <person name="Liu Y."/>
            <person name="Xu W."/>
            <person name="Pan J."/>
            <person name="Luo Z.H."/>
            <person name="Li M."/>
        </authorList>
    </citation>
    <scope>NUCLEOTIDE SEQUENCE [LARGE SCALE GENOMIC DNA]</scope>
    <source>
        <strain evidence="3">HyVt-493</strain>
    </source>
</reference>
<dbReference type="EMBL" id="DRMS01000382">
    <property type="protein sequence ID" value="HFC93166.1"/>
    <property type="molecule type" value="Genomic_DNA"/>
</dbReference>
<dbReference type="PRINTS" id="PR00080">
    <property type="entry name" value="SDRFAMILY"/>
</dbReference>
<dbReference type="CDD" id="cd05233">
    <property type="entry name" value="SDR_c"/>
    <property type="match status" value="1"/>
</dbReference>
<dbReference type="AlphaFoldDB" id="A0A7V2T110"/>
<evidence type="ECO:0000256" key="1">
    <source>
        <dbReference type="ARBA" id="ARBA00006484"/>
    </source>
</evidence>
<proteinExistence type="inferred from homology"/>
<organism evidence="3">
    <name type="scientific">Leucothrix mucor</name>
    <dbReference type="NCBI Taxonomy" id="45248"/>
    <lineage>
        <taxon>Bacteria</taxon>
        <taxon>Pseudomonadati</taxon>
        <taxon>Pseudomonadota</taxon>
        <taxon>Gammaproteobacteria</taxon>
        <taxon>Thiotrichales</taxon>
        <taxon>Thiotrichaceae</taxon>
        <taxon>Leucothrix</taxon>
    </lineage>
</organism>